<dbReference type="InterPro" id="IPR018330">
    <property type="entry name" value="RecT_fam"/>
</dbReference>
<dbReference type="GO" id="GO:0006259">
    <property type="term" value="P:DNA metabolic process"/>
    <property type="evidence" value="ECO:0007669"/>
    <property type="project" value="InterPro"/>
</dbReference>
<name>A0AAD0S690_9GAMM</name>
<organism evidence="1 2">
    <name type="scientific">Pseudoalteromonas lipolytica</name>
    <dbReference type="NCBI Taxonomy" id="570156"/>
    <lineage>
        <taxon>Bacteria</taxon>
        <taxon>Pseudomonadati</taxon>
        <taxon>Pseudomonadota</taxon>
        <taxon>Gammaproteobacteria</taxon>
        <taxon>Alteromonadales</taxon>
        <taxon>Pseudoalteromonadaceae</taxon>
        <taxon>Pseudoalteromonas</taxon>
    </lineage>
</organism>
<keyword evidence="1" id="KW-0614">Plasmid</keyword>
<dbReference type="AlphaFoldDB" id="A0AAD0S690"/>
<evidence type="ECO:0000313" key="2">
    <source>
        <dbReference type="Proteomes" id="UP000264605"/>
    </source>
</evidence>
<dbReference type="EMBL" id="CP032092">
    <property type="protein sequence ID" value="AXV67769.1"/>
    <property type="molecule type" value="Genomic_DNA"/>
</dbReference>
<dbReference type="GO" id="GO:0003677">
    <property type="term" value="F:DNA binding"/>
    <property type="evidence" value="ECO:0007669"/>
    <property type="project" value="InterPro"/>
</dbReference>
<evidence type="ECO:0000313" key="1">
    <source>
        <dbReference type="EMBL" id="AXV67769.1"/>
    </source>
</evidence>
<sequence>MSLSLQEYQNLLYGKLTACKGLFDAYLSENGYKLDFNTELNYVYQIVMSGLNVEYSFPYTPVESVISSFLKAAKIGLSLCPTEQLCFLKTEYSESSGQYVTQLGLGYKGILKLAYRSGKVKQINANVFYEKDNFQYNGVNSKVTHTTTVLSKAMRGQLAGGYCQTELIDGSFKTTVMPPEEILAIEEQGKAMGNEAWLSVHVDQMREKTLIKRHWKTLCPCIYRDSVMNDPMLFDDQDCQHSSNQQAYEEQFESAYSREAY</sequence>
<geneLocation type="plasmid" evidence="1 2">
    <name>unnamed2</name>
</geneLocation>
<dbReference type="GeneID" id="99507916"/>
<dbReference type="Pfam" id="PF03837">
    <property type="entry name" value="RecT"/>
    <property type="match status" value="1"/>
</dbReference>
<dbReference type="Proteomes" id="UP000264605">
    <property type="component" value="Plasmid unnamed2"/>
</dbReference>
<accession>A0AAD0S690</accession>
<dbReference type="RefSeq" id="WP_118845633.1">
    <property type="nucleotide sequence ID" value="NZ_CP032092.1"/>
</dbReference>
<dbReference type="KEGG" id="pdj:D0907_20800"/>
<dbReference type="NCBIfam" id="TIGR00616">
    <property type="entry name" value="rect"/>
    <property type="match status" value="1"/>
</dbReference>
<gene>
    <name evidence="1" type="ORF">D0907_20800</name>
</gene>
<reference evidence="1 2" key="1">
    <citation type="submission" date="2018-08" db="EMBL/GenBank/DDBJ databases">
        <title>Draft genome sequence of Pseudoalteromonas donghaensis HJ51.</title>
        <authorList>
            <person name="Oh J."/>
            <person name="Roh D."/>
        </authorList>
    </citation>
    <scope>NUCLEOTIDE SEQUENCE [LARGE SCALE GENOMIC DNA]</scope>
    <source>
        <strain evidence="1 2">HJ51</strain>
        <plasmid evidence="1 2">unnamed2</plasmid>
    </source>
</reference>
<proteinExistence type="predicted"/>
<dbReference type="InterPro" id="IPR004590">
    <property type="entry name" value="ssDNA_annealing_RecT"/>
</dbReference>
<protein>
    <submittedName>
        <fullName evidence="1">Uncharacterized protein</fullName>
    </submittedName>
</protein>